<name>A0A8J6Q4Y6_9FLAO</name>
<dbReference type="Proteomes" id="UP000602057">
    <property type="component" value="Unassembled WGS sequence"/>
</dbReference>
<proteinExistence type="predicted"/>
<evidence type="ECO:0000313" key="2">
    <source>
        <dbReference type="Proteomes" id="UP000602057"/>
    </source>
</evidence>
<reference evidence="1" key="2">
    <citation type="submission" date="2020-09" db="EMBL/GenBank/DDBJ databases">
        <authorList>
            <person name="Wu Z."/>
        </authorList>
    </citation>
    <scope>NUCLEOTIDE SEQUENCE</scope>
    <source>
        <strain evidence="1">SC17</strain>
    </source>
</reference>
<evidence type="ECO:0000313" key="1">
    <source>
        <dbReference type="EMBL" id="MBD0835163.1"/>
    </source>
</evidence>
<reference evidence="1" key="1">
    <citation type="journal article" date="2013" name="Int. J. Syst. Evol. Microbiol.">
        <title>Aestuariibaculum suncheonense gen. nov., sp. nov., a marine bacterium of the family Flavobacteriaceae isolated from a tidal flat and emended descriptions of the genera Gaetbulibacter and Tamlana.</title>
        <authorList>
            <person name="Jeong S.H."/>
            <person name="Park M.S."/>
            <person name="Jin H.M."/>
            <person name="Lee K."/>
            <person name="Park W."/>
            <person name="Jeon C.O."/>
        </authorList>
    </citation>
    <scope>NUCLEOTIDE SEQUENCE</scope>
    <source>
        <strain evidence="1">SC17</strain>
    </source>
</reference>
<sequence>MEYTDLKDQLPNDEGQYLVKIKTNQGYRESKALWTPHVGFVLIDDSLVNEEHIIAWNI</sequence>
<protein>
    <submittedName>
        <fullName evidence="1">Uncharacterized protein</fullName>
    </submittedName>
</protein>
<dbReference type="AlphaFoldDB" id="A0A8J6Q4Y6"/>
<dbReference type="RefSeq" id="WP_188215649.1">
    <property type="nucleotide sequence ID" value="NZ_BAABGH010000010.1"/>
</dbReference>
<gene>
    <name evidence="1" type="ORF">ICJ84_06935</name>
</gene>
<dbReference type="EMBL" id="JACVXC010000002">
    <property type="protein sequence ID" value="MBD0835163.1"/>
    <property type="molecule type" value="Genomic_DNA"/>
</dbReference>
<accession>A0A8J6Q4Y6</accession>
<comment type="caution">
    <text evidence="1">The sequence shown here is derived from an EMBL/GenBank/DDBJ whole genome shotgun (WGS) entry which is preliminary data.</text>
</comment>
<organism evidence="1 2">
    <name type="scientific">Aestuariibaculum suncheonense</name>
    <dbReference type="NCBI Taxonomy" id="1028745"/>
    <lineage>
        <taxon>Bacteria</taxon>
        <taxon>Pseudomonadati</taxon>
        <taxon>Bacteroidota</taxon>
        <taxon>Flavobacteriia</taxon>
        <taxon>Flavobacteriales</taxon>
        <taxon>Flavobacteriaceae</taxon>
    </lineage>
</organism>
<keyword evidence="2" id="KW-1185">Reference proteome</keyword>